<dbReference type="InterPro" id="IPR050706">
    <property type="entry name" value="Cyclic-di-GMP_PDE-like"/>
</dbReference>
<dbReference type="Pfam" id="PF16448">
    <property type="entry name" value="LapD_MoxY_N"/>
    <property type="match status" value="1"/>
</dbReference>
<keyword evidence="1" id="KW-1133">Transmembrane helix</keyword>
<dbReference type="SUPFAM" id="SSF55073">
    <property type="entry name" value="Nucleotide cyclase"/>
    <property type="match status" value="1"/>
</dbReference>
<sequence length="680" mass="71935">MSILRQLLLSVTLAIAVILLGALALTVNAAREYLSGQLRVQSSDAAVSLALSLSQPANNDPVVQELLVSALYDGGHFSLVRLADPNGKVLIERQSPAGAPEVPAWFRSIAPLDAAPATHAVSDGWTQIGTVTLQANDAYAWQSLWQGSLRIAALILGAGLLWALFAFALVRWIKNRLLREISEHVRGIGQGAPAGQVAVRVPELSDVVDALNQTRERIHASVEEQNAKIESLELEVNLDPVTGLTNRKYFLNEMRRLLETGASGASGGHILIFRQRDLADLNRHLPREFIDQWLRSTCDRVLATLQRMQAAPSLVGRLNGSDFGVLLPGRAAPQALAIAEAVRADLHASRIPVGEGHLCRWALALADYVGAVQTGAVQTGAVQTGAVQTGAVQTGATHAGPAQASTVLGRLDFGLMRAESAGDDHVVLVDETDAQGPSEAGKLAWQGTLSAALADHRFGLATDPLVTAQGVPVRTEATLMLHDVDGRPPLHATLFIPPAVRLGLVAECDLEAVALGLAWLDEHPGELAVRIALPSLRSPAFLTHLADRLEAQPALAARLFVEVDAHGLVEAPQDVAALGRVLNHAGARLGLRRLAQQFAAVAQLHTVPLAYVKLGGGFVGGMSQSPGSQQLTASVLQTARSLGIEVYAEDVPDAATRRILSGLGIDVMRGPGVMPQNQGD</sequence>
<feature type="domain" description="HAMP" evidence="3">
    <location>
        <begin position="178"/>
        <end position="223"/>
    </location>
</feature>
<dbReference type="Proteomes" id="UP000217005">
    <property type="component" value="Unassembled WGS sequence"/>
</dbReference>
<accession>A0A261SJ16</accession>
<dbReference type="InterPro" id="IPR035919">
    <property type="entry name" value="EAL_sf"/>
</dbReference>
<dbReference type="PANTHER" id="PTHR33121">
    <property type="entry name" value="CYCLIC DI-GMP PHOSPHODIESTERASE PDEF"/>
    <property type="match status" value="1"/>
</dbReference>
<evidence type="ECO:0000259" key="3">
    <source>
        <dbReference type="PROSITE" id="PS50885"/>
    </source>
</evidence>
<gene>
    <name evidence="4" type="ORF">CEG14_15105</name>
</gene>
<keyword evidence="1" id="KW-0812">Transmembrane</keyword>
<dbReference type="InterPro" id="IPR043128">
    <property type="entry name" value="Rev_trsase/Diguanyl_cyclase"/>
</dbReference>
<dbReference type="Gene3D" id="3.30.110.200">
    <property type="match status" value="1"/>
</dbReference>
<dbReference type="GO" id="GO:0016020">
    <property type="term" value="C:membrane"/>
    <property type="evidence" value="ECO:0007669"/>
    <property type="project" value="InterPro"/>
</dbReference>
<dbReference type="GO" id="GO:0007165">
    <property type="term" value="P:signal transduction"/>
    <property type="evidence" value="ECO:0007669"/>
    <property type="project" value="InterPro"/>
</dbReference>
<dbReference type="InterPro" id="IPR001633">
    <property type="entry name" value="EAL_dom"/>
</dbReference>
<proteinExistence type="predicted"/>
<dbReference type="SMART" id="SM00052">
    <property type="entry name" value="EAL"/>
    <property type="match status" value="1"/>
</dbReference>
<dbReference type="Gene3D" id="6.20.270.20">
    <property type="entry name" value="LapD/MoxY periplasmic domain"/>
    <property type="match status" value="1"/>
</dbReference>
<dbReference type="Gene3D" id="3.20.20.450">
    <property type="entry name" value="EAL domain"/>
    <property type="match status" value="1"/>
</dbReference>
<dbReference type="RefSeq" id="WP_094827139.1">
    <property type="nucleotide sequence ID" value="NZ_NEVL01000003.1"/>
</dbReference>
<dbReference type="InterPro" id="IPR003660">
    <property type="entry name" value="HAMP_dom"/>
</dbReference>
<evidence type="ECO:0000313" key="5">
    <source>
        <dbReference type="Proteomes" id="UP000217005"/>
    </source>
</evidence>
<dbReference type="InterPro" id="IPR000160">
    <property type="entry name" value="GGDEF_dom"/>
</dbReference>
<feature type="transmembrane region" description="Helical" evidence="1">
    <location>
        <begin position="151"/>
        <end position="170"/>
    </location>
</feature>
<dbReference type="CDD" id="cd01948">
    <property type="entry name" value="EAL"/>
    <property type="match status" value="1"/>
</dbReference>
<dbReference type="Pfam" id="PF00990">
    <property type="entry name" value="GGDEF"/>
    <property type="match status" value="1"/>
</dbReference>
<evidence type="ECO:0000256" key="1">
    <source>
        <dbReference type="SAM" id="Phobius"/>
    </source>
</evidence>
<dbReference type="PROSITE" id="PS50885">
    <property type="entry name" value="HAMP"/>
    <property type="match status" value="1"/>
</dbReference>
<dbReference type="PANTHER" id="PTHR33121:SF79">
    <property type="entry name" value="CYCLIC DI-GMP PHOSPHODIESTERASE PDED-RELATED"/>
    <property type="match status" value="1"/>
</dbReference>
<dbReference type="SMART" id="SM00267">
    <property type="entry name" value="GGDEF"/>
    <property type="match status" value="1"/>
</dbReference>
<dbReference type="GO" id="GO:0071111">
    <property type="term" value="F:cyclic-guanylate-specific phosphodiesterase activity"/>
    <property type="evidence" value="ECO:0007669"/>
    <property type="project" value="InterPro"/>
</dbReference>
<dbReference type="Pfam" id="PF00563">
    <property type="entry name" value="EAL"/>
    <property type="match status" value="1"/>
</dbReference>
<dbReference type="SUPFAM" id="SSF141868">
    <property type="entry name" value="EAL domain-like"/>
    <property type="match status" value="1"/>
</dbReference>
<organism evidence="4 5">
    <name type="scientific">Bordetella genomosp. 1</name>
    <dbReference type="NCBI Taxonomy" id="1395607"/>
    <lineage>
        <taxon>Bacteria</taxon>
        <taxon>Pseudomonadati</taxon>
        <taxon>Pseudomonadota</taxon>
        <taxon>Betaproteobacteria</taxon>
        <taxon>Burkholderiales</taxon>
        <taxon>Alcaligenaceae</taxon>
        <taxon>Bordetella</taxon>
    </lineage>
</organism>
<dbReference type="Gene3D" id="3.30.70.270">
    <property type="match status" value="1"/>
</dbReference>
<dbReference type="AlphaFoldDB" id="A0A261SJ16"/>
<dbReference type="EMBL" id="NEVL01000003">
    <property type="protein sequence ID" value="OZI36333.1"/>
    <property type="molecule type" value="Genomic_DNA"/>
</dbReference>
<name>A0A261SJ16_9BORD</name>
<protein>
    <submittedName>
        <fullName evidence="4">GGDEF domain-containing protein</fullName>
    </submittedName>
</protein>
<comment type="caution">
    <text evidence="4">The sequence shown here is derived from an EMBL/GenBank/DDBJ whole genome shotgun (WGS) entry which is preliminary data.</text>
</comment>
<reference evidence="4 5" key="1">
    <citation type="submission" date="2017-05" db="EMBL/GenBank/DDBJ databases">
        <title>Complete and WGS of Bordetella genogroups.</title>
        <authorList>
            <person name="Spilker T."/>
            <person name="LiPuma J."/>
        </authorList>
    </citation>
    <scope>NUCLEOTIDE SEQUENCE [LARGE SCALE GENOMIC DNA]</scope>
    <source>
        <strain evidence="4 5">AU17610</strain>
    </source>
</reference>
<evidence type="ECO:0000259" key="2">
    <source>
        <dbReference type="PROSITE" id="PS50883"/>
    </source>
</evidence>
<evidence type="ECO:0000313" key="4">
    <source>
        <dbReference type="EMBL" id="OZI36333.1"/>
    </source>
</evidence>
<dbReference type="PROSITE" id="PS50883">
    <property type="entry name" value="EAL"/>
    <property type="match status" value="1"/>
</dbReference>
<feature type="domain" description="EAL" evidence="2">
    <location>
        <begin position="442"/>
        <end position="680"/>
    </location>
</feature>
<dbReference type="InterPro" id="IPR032244">
    <property type="entry name" value="LapD_MoxY_N"/>
</dbReference>
<keyword evidence="1" id="KW-0472">Membrane</keyword>
<dbReference type="OrthoDB" id="5894408at2"/>
<dbReference type="InterPro" id="IPR029787">
    <property type="entry name" value="Nucleotide_cyclase"/>
</dbReference>
<dbReference type="InterPro" id="IPR042461">
    <property type="entry name" value="LapD_MoxY_peri_C"/>
</dbReference>